<keyword evidence="1" id="KW-0238">DNA-binding</keyword>
<dbReference type="InterPro" id="IPR036390">
    <property type="entry name" value="WH_DNA-bd_sf"/>
</dbReference>
<dbReference type="PANTHER" id="PTHR33221:SF4">
    <property type="entry name" value="HTH-TYPE TRANSCRIPTIONAL REPRESSOR NSRR"/>
    <property type="match status" value="1"/>
</dbReference>
<dbReference type="PROSITE" id="PS01332">
    <property type="entry name" value="HTH_RRF2_1"/>
    <property type="match status" value="1"/>
</dbReference>
<dbReference type="Gene3D" id="1.10.10.10">
    <property type="entry name" value="Winged helix-like DNA-binding domain superfamily/Winged helix DNA-binding domain"/>
    <property type="match status" value="1"/>
</dbReference>
<gene>
    <name evidence="2" type="ORF">KARMA_0779</name>
</gene>
<dbReference type="Proteomes" id="UP000184085">
    <property type="component" value="Unassembled WGS sequence"/>
</dbReference>
<dbReference type="PROSITE" id="PS51197">
    <property type="entry name" value="HTH_RRF2_2"/>
    <property type="match status" value="1"/>
</dbReference>
<protein>
    <submittedName>
        <fullName evidence="2">BadM/Rrf2 transcriptional regulator</fullName>
    </submittedName>
</protein>
<dbReference type="EMBL" id="FMJB01000030">
    <property type="protein sequence ID" value="SCM66600.1"/>
    <property type="molecule type" value="Genomic_DNA"/>
</dbReference>
<dbReference type="NCBIfam" id="TIGR00738">
    <property type="entry name" value="rrf2_super"/>
    <property type="match status" value="1"/>
</dbReference>
<dbReference type="Pfam" id="PF02082">
    <property type="entry name" value="Rrf2"/>
    <property type="match status" value="1"/>
</dbReference>
<organism evidence="2 3">
    <name type="scientific">Donghicola eburneus</name>
    <dbReference type="NCBI Taxonomy" id="393278"/>
    <lineage>
        <taxon>Bacteria</taxon>
        <taxon>Pseudomonadati</taxon>
        <taxon>Pseudomonadota</taxon>
        <taxon>Alphaproteobacteria</taxon>
        <taxon>Rhodobacterales</taxon>
        <taxon>Roseobacteraceae</taxon>
        <taxon>Donghicola</taxon>
    </lineage>
</organism>
<sequence length="153" mass="16954">MRLTTRTNLATRILMACAENPDRLLKTAEVATLCNCSINHTAHVVQRLHTEGYVSTLRGRSGGFLLALPPEKVSIGAVFRLFEADIPFAECFDPATNTCPLSSSCRLKRYIERALDAFYHELDMVTLRDLVQGNCGLSALLTLRPEVPDSCVR</sequence>
<accession>A0A1M4MVT9</accession>
<evidence type="ECO:0000256" key="1">
    <source>
        <dbReference type="ARBA" id="ARBA00023125"/>
    </source>
</evidence>
<reference evidence="3" key="1">
    <citation type="submission" date="2016-09" db="EMBL/GenBank/DDBJ databases">
        <authorList>
            <person name="Wibberg D."/>
        </authorList>
    </citation>
    <scope>NUCLEOTIDE SEQUENCE [LARGE SCALE GENOMIC DNA]</scope>
</reference>
<dbReference type="GO" id="GO:0003700">
    <property type="term" value="F:DNA-binding transcription factor activity"/>
    <property type="evidence" value="ECO:0007669"/>
    <property type="project" value="TreeGrafter"/>
</dbReference>
<dbReference type="GO" id="GO:0005829">
    <property type="term" value="C:cytosol"/>
    <property type="evidence" value="ECO:0007669"/>
    <property type="project" value="TreeGrafter"/>
</dbReference>
<keyword evidence="3" id="KW-1185">Reference proteome</keyword>
<dbReference type="GO" id="GO:0003677">
    <property type="term" value="F:DNA binding"/>
    <property type="evidence" value="ECO:0007669"/>
    <property type="project" value="UniProtKB-KW"/>
</dbReference>
<proteinExistence type="predicted"/>
<dbReference type="AlphaFoldDB" id="A0A1M4MVT9"/>
<dbReference type="InterPro" id="IPR036388">
    <property type="entry name" value="WH-like_DNA-bd_sf"/>
</dbReference>
<dbReference type="InterPro" id="IPR000944">
    <property type="entry name" value="Tscrpt_reg_Rrf2"/>
</dbReference>
<dbReference type="InterPro" id="IPR030489">
    <property type="entry name" value="TR_Rrf2-type_CS"/>
</dbReference>
<name>A0A1M4MVT9_9RHOB</name>
<evidence type="ECO:0000313" key="2">
    <source>
        <dbReference type="EMBL" id="SCM66600.1"/>
    </source>
</evidence>
<dbReference type="SUPFAM" id="SSF46785">
    <property type="entry name" value="Winged helix' DNA-binding domain"/>
    <property type="match status" value="1"/>
</dbReference>
<dbReference type="RefSeq" id="WP_072704377.1">
    <property type="nucleotide sequence ID" value="NZ_FMJB01000030.1"/>
</dbReference>
<dbReference type="PANTHER" id="PTHR33221">
    <property type="entry name" value="WINGED HELIX-TURN-HELIX TRANSCRIPTIONAL REGULATOR, RRF2 FAMILY"/>
    <property type="match status" value="1"/>
</dbReference>
<evidence type="ECO:0000313" key="3">
    <source>
        <dbReference type="Proteomes" id="UP000184085"/>
    </source>
</evidence>